<sequence>MTSWWVPVGVLLGTAGVVGGLVLLRRRRGWPRRRSPAVAVLVVGLLAAMLTGLNSYAGYVTTPSAIPHVLGFTHPPRVHGDRDLPAGHGSTVVSVRLGSPRLSVPTQTMDVYLPPGYRSDSRRYPVLYLYGGWPGRSNDWLIAGRLPAVLDELITRGRVRPMIVVLPDTTLGGLHDTECLDAVSGPRLGSFLAGTGANDTVPGYLDRHFRTIADRHGRAFAGMSSGGFCALNLGLHHTGEIGSIAALEPYPTAGAGPESAELKGRPDLVRRNRILDYLPTMRFAAPVPVFLDWPRRASARERRDNERLVAALRARGQHVTTRTEDSAHTWHLAQLAAPAMLEFVSAHLAPPGTVTPRGAPR</sequence>
<dbReference type="Gene3D" id="3.40.50.1820">
    <property type="entry name" value="alpha/beta hydrolase"/>
    <property type="match status" value="1"/>
</dbReference>
<evidence type="ECO:0000313" key="2">
    <source>
        <dbReference type="EMBL" id="BCJ27049.1"/>
    </source>
</evidence>
<feature type="transmembrane region" description="Helical" evidence="1">
    <location>
        <begin position="36"/>
        <end position="57"/>
    </location>
</feature>
<evidence type="ECO:0000256" key="1">
    <source>
        <dbReference type="SAM" id="Phobius"/>
    </source>
</evidence>
<dbReference type="PANTHER" id="PTHR48098">
    <property type="entry name" value="ENTEROCHELIN ESTERASE-RELATED"/>
    <property type="match status" value="1"/>
</dbReference>
<dbReference type="Pfam" id="PF00756">
    <property type="entry name" value="Esterase"/>
    <property type="match status" value="1"/>
</dbReference>
<dbReference type="AlphaFoldDB" id="A0A810KXG0"/>
<keyword evidence="1" id="KW-0472">Membrane</keyword>
<keyword evidence="3" id="KW-1185">Reference proteome</keyword>
<keyword evidence="1" id="KW-1133">Transmembrane helix</keyword>
<organism evidence="2 3">
    <name type="scientific">Actinocatenispora sera</name>
    <dbReference type="NCBI Taxonomy" id="390989"/>
    <lineage>
        <taxon>Bacteria</taxon>
        <taxon>Bacillati</taxon>
        <taxon>Actinomycetota</taxon>
        <taxon>Actinomycetes</taxon>
        <taxon>Micromonosporales</taxon>
        <taxon>Micromonosporaceae</taxon>
        <taxon>Actinocatenispora</taxon>
    </lineage>
</organism>
<dbReference type="SUPFAM" id="SSF53474">
    <property type="entry name" value="alpha/beta-Hydrolases"/>
    <property type="match status" value="1"/>
</dbReference>
<protein>
    <submittedName>
        <fullName evidence="2">Esterase</fullName>
    </submittedName>
</protein>
<keyword evidence="1" id="KW-0812">Transmembrane</keyword>
<dbReference type="InterPro" id="IPR000801">
    <property type="entry name" value="Esterase-like"/>
</dbReference>
<evidence type="ECO:0000313" key="3">
    <source>
        <dbReference type="Proteomes" id="UP000680750"/>
    </source>
</evidence>
<dbReference type="GO" id="GO:0016747">
    <property type="term" value="F:acyltransferase activity, transferring groups other than amino-acyl groups"/>
    <property type="evidence" value="ECO:0007669"/>
    <property type="project" value="TreeGrafter"/>
</dbReference>
<reference evidence="2" key="1">
    <citation type="submission" date="2020-08" db="EMBL/GenBank/DDBJ databases">
        <title>Whole genome shotgun sequence of Actinocatenispora sera NBRC 101916.</title>
        <authorList>
            <person name="Komaki H."/>
            <person name="Tamura T."/>
        </authorList>
    </citation>
    <scope>NUCLEOTIDE SEQUENCE</scope>
    <source>
        <strain evidence="2">NBRC 101916</strain>
    </source>
</reference>
<dbReference type="KEGG" id="aser:Asera_11570"/>
<feature type="transmembrane region" description="Helical" evidence="1">
    <location>
        <begin position="6"/>
        <end position="24"/>
    </location>
</feature>
<gene>
    <name evidence="2" type="ORF">Asera_11570</name>
</gene>
<dbReference type="EMBL" id="AP023354">
    <property type="protein sequence ID" value="BCJ27049.1"/>
    <property type="molecule type" value="Genomic_DNA"/>
</dbReference>
<dbReference type="InterPro" id="IPR029058">
    <property type="entry name" value="AB_hydrolase_fold"/>
</dbReference>
<proteinExistence type="predicted"/>
<dbReference type="InterPro" id="IPR050583">
    <property type="entry name" value="Mycobacterial_A85_antigen"/>
</dbReference>
<dbReference type="PANTHER" id="PTHR48098:SF1">
    <property type="entry name" value="DIACYLGLYCEROL ACYLTRANSFERASE_MYCOLYLTRANSFERASE AG85A"/>
    <property type="match status" value="1"/>
</dbReference>
<accession>A0A810KXG0</accession>
<name>A0A810KXG0_9ACTN</name>
<dbReference type="Proteomes" id="UP000680750">
    <property type="component" value="Chromosome"/>
</dbReference>